<name>A0A9Q0AP29_9PEZI</name>
<sequence length="99" mass="10778">MPPKRMPEHAGLAKSALFSVTIPALETQCRQAPASGRWMQQGGVLEAGGGRTQLGRPDVAPLPEQAKARAQLKQFGFINLKDLGVLCYYGLVTVYQCEY</sequence>
<organism evidence="1 2">
    <name type="scientific">Neoarthrinium moseri</name>
    <dbReference type="NCBI Taxonomy" id="1658444"/>
    <lineage>
        <taxon>Eukaryota</taxon>
        <taxon>Fungi</taxon>
        <taxon>Dikarya</taxon>
        <taxon>Ascomycota</taxon>
        <taxon>Pezizomycotina</taxon>
        <taxon>Sordariomycetes</taxon>
        <taxon>Xylariomycetidae</taxon>
        <taxon>Amphisphaeriales</taxon>
        <taxon>Apiosporaceae</taxon>
        <taxon>Neoarthrinium</taxon>
    </lineage>
</organism>
<evidence type="ECO:0000313" key="2">
    <source>
        <dbReference type="Proteomes" id="UP000829685"/>
    </source>
</evidence>
<evidence type="ECO:0000313" key="1">
    <source>
        <dbReference type="EMBL" id="KAI1866393.1"/>
    </source>
</evidence>
<dbReference type="AlphaFoldDB" id="A0A9Q0AP29"/>
<protein>
    <submittedName>
        <fullName evidence="1">Uncharacterized protein</fullName>
    </submittedName>
</protein>
<gene>
    <name evidence="1" type="ORF">JX265_007694</name>
</gene>
<keyword evidence="2" id="KW-1185">Reference proteome</keyword>
<dbReference type="EMBL" id="JAFIMR010000020">
    <property type="protein sequence ID" value="KAI1866393.1"/>
    <property type="molecule type" value="Genomic_DNA"/>
</dbReference>
<dbReference type="Proteomes" id="UP000829685">
    <property type="component" value="Unassembled WGS sequence"/>
</dbReference>
<proteinExistence type="predicted"/>
<comment type="caution">
    <text evidence="1">The sequence shown here is derived from an EMBL/GenBank/DDBJ whole genome shotgun (WGS) entry which is preliminary data.</text>
</comment>
<accession>A0A9Q0AP29</accession>
<reference evidence="1" key="1">
    <citation type="submission" date="2021-03" db="EMBL/GenBank/DDBJ databases">
        <title>Revisited historic fungal species revealed as producer of novel bioactive compounds through whole genome sequencing and comparative genomics.</title>
        <authorList>
            <person name="Vignolle G.A."/>
            <person name="Hochenegger N."/>
            <person name="Mach R.L."/>
            <person name="Mach-Aigner A.R."/>
            <person name="Javad Rahimi M."/>
            <person name="Salim K.A."/>
            <person name="Chan C.M."/>
            <person name="Lim L.B.L."/>
            <person name="Cai F."/>
            <person name="Druzhinina I.S."/>
            <person name="U'Ren J.M."/>
            <person name="Derntl C."/>
        </authorList>
    </citation>
    <scope>NUCLEOTIDE SEQUENCE</scope>
    <source>
        <strain evidence="1">TUCIM 5799</strain>
    </source>
</reference>